<dbReference type="PRINTS" id="PR00385">
    <property type="entry name" value="P450"/>
</dbReference>
<evidence type="ECO:0000256" key="2">
    <source>
        <dbReference type="ARBA" id="ARBA00010617"/>
    </source>
</evidence>
<dbReference type="PRINTS" id="PR00463">
    <property type="entry name" value="EP450I"/>
</dbReference>
<proteinExistence type="inferred from homology"/>
<reference evidence="8" key="1">
    <citation type="submission" date="2021-12" db="EMBL/GenBank/DDBJ databases">
        <title>Convergent genome expansion in fungi linked to evolution of root-endophyte symbiosis.</title>
        <authorList>
            <consortium name="DOE Joint Genome Institute"/>
            <person name="Ke Y.-H."/>
            <person name="Bonito G."/>
            <person name="Liao H.-L."/>
            <person name="Looney B."/>
            <person name="Rojas-Flechas A."/>
            <person name="Nash J."/>
            <person name="Hameed K."/>
            <person name="Schadt C."/>
            <person name="Martin F."/>
            <person name="Crous P.W."/>
            <person name="Miettinen O."/>
            <person name="Magnuson J.K."/>
            <person name="Labbe J."/>
            <person name="Jacobson D."/>
            <person name="Doktycz M.J."/>
            <person name="Veneault-Fourrey C."/>
            <person name="Kuo A."/>
            <person name="Mondo S."/>
            <person name="Calhoun S."/>
            <person name="Riley R."/>
            <person name="Ohm R."/>
            <person name="LaButti K."/>
            <person name="Andreopoulos B."/>
            <person name="Pangilinan J."/>
            <person name="Nolan M."/>
            <person name="Tritt A."/>
            <person name="Clum A."/>
            <person name="Lipzen A."/>
            <person name="Daum C."/>
            <person name="Barry K."/>
            <person name="Grigoriev I.V."/>
            <person name="Vilgalys R."/>
        </authorList>
    </citation>
    <scope>NUCLEOTIDE SEQUENCE</scope>
    <source>
        <strain evidence="8">PMI_201</strain>
    </source>
</reference>
<dbReference type="SUPFAM" id="SSF48264">
    <property type="entry name" value="Cytochrome P450"/>
    <property type="match status" value="1"/>
</dbReference>
<keyword evidence="9" id="KW-1185">Reference proteome</keyword>
<dbReference type="PROSITE" id="PS00086">
    <property type="entry name" value="CYTOCHROME_P450"/>
    <property type="match status" value="1"/>
</dbReference>
<keyword evidence="6 7" id="KW-0349">Heme</keyword>
<dbReference type="AlphaFoldDB" id="A0AAD4KLW7"/>
<keyword evidence="4 7" id="KW-0560">Oxidoreductase</keyword>
<comment type="similarity">
    <text evidence="2 7">Belongs to the cytochrome P450 family.</text>
</comment>
<dbReference type="InterPro" id="IPR002401">
    <property type="entry name" value="Cyt_P450_E_grp-I"/>
</dbReference>
<dbReference type="PANTHER" id="PTHR24305:SF166">
    <property type="entry name" value="CYTOCHROME P450 12A4, MITOCHONDRIAL-RELATED"/>
    <property type="match status" value="1"/>
</dbReference>
<dbReference type="PANTHER" id="PTHR24305">
    <property type="entry name" value="CYTOCHROME P450"/>
    <property type="match status" value="1"/>
</dbReference>
<name>A0AAD4KLW7_9EURO</name>
<protein>
    <submittedName>
        <fullName evidence="8">Cytochrome P450</fullName>
    </submittedName>
</protein>
<dbReference type="Proteomes" id="UP001201262">
    <property type="component" value="Unassembled WGS sequence"/>
</dbReference>
<accession>A0AAD4KLW7</accession>
<dbReference type="InterPro" id="IPR017972">
    <property type="entry name" value="Cyt_P450_CS"/>
</dbReference>
<dbReference type="EMBL" id="JAJTJA010000008">
    <property type="protein sequence ID" value="KAH8695643.1"/>
    <property type="molecule type" value="Genomic_DNA"/>
</dbReference>
<gene>
    <name evidence="8" type="ORF">BGW36DRAFT_463179</name>
</gene>
<dbReference type="GO" id="GO:0004497">
    <property type="term" value="F:monooxygenase activity"/>
    <property type="evidence" value="ECO:0007669"/>
    <property type="project" value="UniProtKB-KW"/>
</dbReference>
<dbReference type="Pfam" id="PF00067">
    <property type="entry name" value="p450"/>
    <property type="match status" value="1"/>
</dbReference>
<dbReference type="InterPro" id="IPR036396">
    <property type="entry name" value="Cyt_P450_sf"/>
</dbReference>
<evidence type="ECO:0000256" key="6">
    <source>
        <dbReference type="PIRSR" id="PIRSR602401-1"/>
    </source>
</evidence>
<comment type="caution">
    <text evidence="8">The sequence shown here is derived from an EMBL/GenBank/DDBJ whole genome shotgun (WGS) entry which is preliminary data.</text>
</comment>
<evidence type="ECO:0000256" key="1">
    <source>
        <dbReference type="ARBA" id="ARBA00001971"/>
    </source>
</evidence>
<dbReference type="GO" id="GO:0020037">
    <property type="term" value="F:heme binding"/>
    <property type="evidence" value="ECO:0007669"/>
    <property type="project" value="InterPro"/>
</dbReference>
<dbReference type="InterPro" id="IPR001128">
    <property type="entry name" value="Cyt_P450"/>
</dbReference>
<dbReference type="RefSeq" id="XP_046070785.1">
    <property type="nucleotide sequence ID" value="XM_046222201.1"/>
</dbReference>
<keyword evidence="7" id="KW-0503">Monooxygenase</keyword>
<dbReference type="GO" id="GO:0016705">
    <property type="term" value="F:oxidoreductase activity, acting on paired donors, with incorporation or reduction of molecular oxygen"/>
    <property type="evidence" value="ECO:0007669"/>
    <property type="project" value="InterPro"/>
</dbReference>
<keyword evidence="3 6" id="KW-0479">Metal-binding</keyword>
<keyword evidence="5 6" id="KW-0408">Iron</keyword>
<evidence type="ECO:0000313" key="9">
    <source>
        <dbReference type="Proteomes" id="UP001201262"/>
    </source>
</evidence>
<evidence type="ECO:0000256" key="7">
    <source>
        <dbReference type="RuleBase" id="RU000461"/>
    </source>
</evidence>
<comment type="cofactor">
    <cofactor evidence="1 6">
        <name>heme</name>
        <dbReference type="ChEBI" id="CHEBI:30413"/>
    </cofactor>
</comment>
<dbReference type="GeneID" id="70252488"/>
<evidence type="ECO:0000256" key="3">
    <source>
        <dbReference type="ARBA" id="ARBA00022723"/>
    </source>
</evidence>
<evidence type="ECO:0000313" key="8">
    <source>
        <dbReference type="EMBL" id="KAH8695643.1"/>
    </source>
</evidence>
<sequence>MEKYIITLAFIAILHYPFQCFVRSLKSLLAARAMNLPIFWMPILQDGVLWQLTKRFYRPLISQLPLRLRQSEWFDLWYPDWRFVAKHELHKKYGDVFLVVSPGSLSIEVADAELAAEIITRSKYDFVKPNWPYSLLNIFGENVVSSGGATWRRHRKATASQFGSTIHKQVWRKSLILGQELLSMWTNHGATISTVPNISLDLEFLVLRVILSVGFGVTVQLNRKTHESDPPNVGGISSFAAAMEQVITNLTKLLVFPDGILKYGPSSWRSVHGSATWVRTFLENLIWTETRKQKQSLTFTGHYQEASNMLTGLVRQGICHSESQKYREKQDLLSDEEVMGNMFILAFAGTNSTADSLKYSLILMALHPDIQQWLIQDIDTAIDYDEDAANPLEWREEILLPKLIAPYCMETLRHYPPLTAINKSTGRKSQIVTLHGSPFVIPEDVNVNISLNALHHNPRYWGENALVYQPHNWDIRCKCDWPEGMDKDKDAQETLDITSRAPPVRSPVKGSYLPFSDGARGCLGKRFSQVEFVAIVTMIFRHYRIELAVGESESWEDARCRTQAILNDSASSPTLSLQRPVPLQFVRRGH</sequence>
<dbReference type="GO" id="GO:0005506">
    <property type="term" value="F:iron ion binding"/>
    <property type="evidence" value="ECO:0007669"/>
    <property type="project" value="InterPro"/>
</dbReference>
<dbReference type="InterPro" id="IPR050121">
    <property type="entry name" value="Cytochrome_P450_monoxygenase"/>
</dbReference>
<feature type="binding site" description="axial binding residue" evidence="6">
    <location>
        <position position="522"/>
    </location>
    <ligand>
        <name>heme</name>
        <dbReference type="ChEBI" id="CHEBI:30413"/>
    </ligand>
    <ligandPart>
        <name>Fe</name>
        <dbReference type="ChEBI" id="CHEBI:18248"/>
    </ligandPart>
</feature>
<evidence type="ECO:0000256" key="4">
    <source>
        <dbReference type="ARBA" id="ARBA00023002"/>
    </source>
</evidence>
<evidence type="ECO:0000256" key="5">
    <source>
        <dbReference type="ARBA" id="ARBA00023004"/>
    </source>
</evidence>
<organism evidence="8 9">
    <name type="scientific">Talaromyces proteolyticus</name>
    <dbReference type="NCBI Taxonomy" id="1131652"/>
    <lineage>
        <taxon>Eukaryota</taxon>
        <taxon>Fungi</taxon>
        <taxon>Dikarya</taxon>
        <taxon>Ascomycota</taxon>
        <taxon>Pezizomycotina</taxon>
        <taxon>Eurotiomycetes</taxon>
        <taxon>Eurotiomycetidae</taxon>
        <taxon>Eurotiales</taxon>
        <taxon>Trichocomaceae</taxon>
        <taxon>Talaromyces</taxon>
        <taxon>Talaromyces sect. Bacilispori</taxon>
    </lineage>
</organism>
<dbReference type="Gene3D" id="1.10.630.10">
    <property type="entry name" value="Cytochrome P450"/>
    <property type="match status" value="1"/>
</dbReference>